<accession>A0A0V1H424</accession>
<proteinExistence type="predicted"/>
<protein>
    <submittedName>
        <fullName evidence="1">Uncharacterized protein</fullName>
    </submittedName>
</protein>
<keyword evidence="2" id="KW-1185">Reference proteome</keyword>
<reference evidence="1 2" key="1">
    <citation type="submission" date="2015-01" db="EMBL/GenBank/DDBJ databases">
        <title>Evolution of Trichinella species and genotypes.</title>
        <authorList>
            <person name="Korhonen P.K."/>
            <person name="Edoardo P."/>
            <person name="Giuseppe L.R."/>
            <person name="Gasser R.B."/>
        </authorList>
    </citation>
    <scope>NUCLEOTIDE SEQUENCE [LARGE SCALE GENOMIC DNA]</scope>
    <source>
        <strain evidence="1">ISS1029</strain>
    </source>
</reference>
<evidence type="ECO:0000313" key="1">
    <source>
        <dbReference type="EMBL" id="KRZ05023.1"/>
    </source>
</evidence>
<evidence type="ECO:0000313" key="2">
    <source>
        <dbReference type="Proteomes" id="UP000055024"/>
    </source>
</evidence>
<dbReference type="AlphaFoldDB" id="A0A0V1H424"/>
<gene>
    <name evidence="1" type="ORF">T11_5111</name>
</gene>
<organism evidence="1 2">
    <name type="scientific">Trichinella zimbabwensis</name>
    <dbReference type="NCBI Taxonomy" id="268475"/>
    <lineage>
        <taxon>Eukaryota</taxon>
        <taxon>Metazoa</taxon>
        <taxon>Ecdysozoa</taxon>
        <taxon>Nematoda</taxon>
        <taxon>Enoplea</taxon>
        <taxon>Dorylaimia</taxon>
        <taxon>Trichinellida</taxon>
        <taxon>Trichinellidae</taxon>
        <taxon>Trichinella</taxon>
    </lineage>
</organism>
<dbReference type="Proteomes" id="UP000055024">
    <property type="component" value="Unassembled WGS sequence"/>
</dbReference>
<dbReference type="EMBL" id="JYDP01000148">
    <property type="protein sequence ID" value="KRZ05023.1"/>
    <property type="molecule type" value="Genomic_DNA"/>
</dbReference>
<comment type="caution">
    <text evidence="1">The sequence shown here is derived from an EMBL/GenBank/DDBJ whole genome shotgun (WGS) entry which is preliminary data.</text>
</comment>
<sequence length="67" mass="7770">MDNAQPCKFLIKILHRCYLVRVHALKYSNIGLLLDLDHAVTLIRNRSFINSYAIKSIAIFLHTEIKC</sequence>
<name>A0A0V1H424_9BILA</name>